<dbReference type="OrthoDB" id="444325at2759"/>
<dbReference type="SUPFAM" id="SSF54197">
    <property type="entry name" value="HIT-like"/>
    <property type="match status" value="1"/>
</dbReference>
<evidence type="ECO:0000313" key="11">
    <source>
        <dbReference type="EMBL" id="PLW58607.1"/>
    </source>
</evidence>
<gene>
    <name evidence="11" type="ORF">PCANC_00053</name>
    <name evidence="9" type="ORF">PCANC_06326</name>
    <name evidence="10" type="ORF">PCASD_03673</name>
    <name evidence="8" type="ORF">PCASD_15675</name>
</gene>
<sequence length="626" mass="69362">MAKILVIKPKPGRFKALFSKLTTINKKNGPFDLIICVSDLFKTPENEQEEEELDDLLAHQISVPVRTFAMLGSIQLPSTVRGLLETKDGVVCPNLELLAPNSTLTLSTVANLRIANFGGIYDPTKYNIPSEDVDTQSATNYIHSTQLSNFVTKLKSTPNDHPNIDILLTHALPQLLTVNSKVPPKDYNAPAWGCPPITEVLRASQPRYHFAAGAVPEFWEREPWVWDPPSTPTKGNNIDYPSVTRFVNLGQFENEAKERWFYAFNIASISESKPTKPLNATPCPYSITARATQKRGLPAFGEDGLDSGPNFRFGEMEPNKKKTRTGAPPSNYVCKICQTSGHWIQECPEKVEKPRQPKEGYVCRICNTPGHLIQDCPDAAQRNGPPKDAFRPKEIGPDSCWFCLSNPQVAKHLIASIGSETYLTLPKGQLPDTTNNCPVPGGGHVLLIPIAHYPSLLGLPSELAIPIVAEMEHYKSALKRCFEAYSASMVSFEVAKLSGRGARAGHAHLQICPVPSDLADQVENVFIEEGKKQGIDLVDEVALKDMKDEIKDAISYFRVGLPNGKGLVHLMKPDEKFNLQFGRITLANLLGTPDRANWKTCERSETEEKQDCQTFQKAFAAFEPKF</sequence>
<dbReference type="GO" id="GO:0008270">
    <property type="term" value="F:zinc ion binding"/>
    <property type="evidence" value="ECO:0007669"/>
    <property type="project" value="UniProtKB-KW"/>
</dbReference>
<dbReference type="InterPro" id="IPR025829">
    <property type="entry name" value="Zn_knuckle_CX2CX3GHX4C"/>
</dbReference>
<dbReference type="Pfam" id="PF04676">
    <property type="entry name" value="CwfJ_C_2"/>
    <property type="match status" value="1"/>
</dbReference>
<evidence type="ECO:0000256" key="5">
    <source>
        <dbReference type="PROSITE-ProRule" id="PRU00047"/>
    </source>
</evidence>
<dbReference type="PROSITE" id="PS50158">
    <property type="entry name" value="ZF_CCHC"/>
    <property type="match status" value="1"/>
</dbReference>
<dbReference type="Gene3D" id="3.30.428.10">
    <property type="entry name" value="HIT-like"/>
    <property type="match status" value="1"/>
</dbReference>
<evidence type="ECO:0000256" key="2">
    <source>
        <dbReference type="ARBA" id="ARBA00022723"/>
    </source>
</evidence>
<dbReference type="InterPro" id="IPR006767">
    <property type="entry name" value="Cwf19-like_C_dom-2"/>
</dbReference>
<evidence type="ECO:0000313" key="9">
    <source>
        <dbReference type="EMBL" id="PLW19403.1"/>
    </source>
</evidence>
<dbReference type="InterPro" id="IPR006768">
    <property type="entry name" value="Cwf19-like_C_dom-1"/>
</dbReference>
<dbReference type="SMART" id="SM00343">
    <property type="entry name" value="ZnF_C2HC"/>
    <property type="match status" value="2"/>
</dbReference>
<protein>
    <recommendedName>
        <fullName evidence="7">CCHC-type domain-containing protein</fullName>
    </recommendedName>
</protein>
<proteinExistence type="predicted"/>
<dbReference type="EMBL" id="PGCJ01000002">
    <property type="protein sequence ID" value="PLW58607.1"/>
    <property type="molecule type" value="Genomic_DNA"/>
</dbReference>
<dbReference type="EMBL" id="PGCI01000826">
    <property type="protein sequence ID" value="PLW14307.1"/>
    <property type="molecule type" value="Genomic_DNA"/>
</dbReference>
<feature type="region of interest" description="Disordered" evidence="6">
    <location>
        <begin position="302"/>
        <end position="325"/>
    </location>
</feature>
<dbReference type="InterPro" id="IPR036875">
    <property type="entry name" value="Znf_CCHC_sf"/>
</dbReference>
<keyword evidence="2" id="KW-0479">Metal-binding</keyword>
<dbReference type="GO" id="GO:0000398">
    <property type="term" value="P:mRNA splicing, via spliceosome"/>
    <property type="evidence" value="ECO:0007669"/>
    <property type="project" value="TreeGrafter"/>
</dbReference>
<dbReference type="GO" id="GO:0061632">
    <property type="term" value="F:RNA lariat debranching enzyme activator activity"/>
    <property type="evidence" value="ECO:0007669"/>
    <property type="project" value="TreeGrafter"/>
</dbReference>
<dbReference type="AlphaFoldDB" id="A0A2N5V9Z5"/>
<dbReference type="EMBL" id="PGCJ01000813">
    <property type="protein sequence ID" value="PLW19403.1"/>
    <property type="molecule type" value="Genomic_DNA"/>
</dbReference>
<dbReference type="GO" id="GO:0071014">
    <property type="term" value="C:post-mRNA release spliceosomal complex"/>
    <property type="evidence" value="ECO:0007669"/>
    <property type="project" value="TreeGrafter"/>
</dbReference>
<reference evidence="12 13" key="1">
    <citation type="submission" date="2017-11" db="EMBL/GenBank/DDBJ databases">
        <title>De novo assembly and phasing of dikaryotic genomes from two isolates of Puccinia coronata f. sp. avenae, the causal agent of oat crown rust.</title>
        <authorList>
            <person name="Miller M.E."/>
            <person name="Zhang Y."/>
            <person name="Omidvar V."/>
            <person name="Sperschneider J."/>
            <person name="Schwessinger B."/>
            <person name="Raley C."/>
            <person name="Palmer J.M."/>
            <person name="Garnica D."/>
            <person name="Upadhyaya N."/>
            <person name="Rathjen J."/>
            <person name="Taylor J.M."/>
            <person name="Park R.F."/>
            <person name="Dodds P.N."/>
            <person name="Hirsch C.D."/>
            <person name="Kianian S.F."/>
            <person name="Figueroa M."/>
        </authorList>
    </citation>
    <scope>NUCLEOTIDE SEQUENCE [LARGE SCALE GENOMIC DNA]</scope>
    <source>
        <strain evidence="9">12NC29</strain>
        <strain evidence="10">12SD80</strain>
    </source>
</reference>
<dbReference type="GO" id="GO:0003676">
    <property type="term" value="F:nucleic acid binding"/>
    <property type="evidence" value="ECO:0007669"/>
    <property type="project" value="InterPro"/>
</dbReference>
<keyword evidence="3 5" id="KW-0863">Zinc-finger</keyword>
<evidence type="ECO:0000256" key="4">
    <source>
        <dbReference type="ARBA" id="ARBA00022833"/>
    </source>
</evidence>
<dbReference type="InterPro" id="IPR040194">
    <property type="entry name" value="Cwf19-like"/>
</dbReference>
<dbReference type="InterPro" id="IPR001878">
    <property type="entry name" value="Znf_CCHC"/>
</dbReference>
<dbReference type="PANTHER" id="PTHR12072:SF4">
    <property type="entry name" value="CWF19-LIKE PROTEIN 1"/>
    <property type="match status" value="1"/>
</dbReference>
<dbReference type="Pfam" id="PF13696">
    <property type="entry name" value="zf-CCHC_2"/>
    <property type="match status" value="2"/>
</dbReference>
<dbReference type="EMBL" id="PGCI01000037">
    <property type="protein sequence ID" value="PLW46726.1"/>
    <property type="molecule type" value="Genomic_DNA"/>
</dbReference>
<dbReference type="PANTHER" id="PTHR12072">
    <property type="entry name" value="CWF19, CELL CYCLE CONTROL PROTEIN"/>
    <property type="match status" value="1"/>
</dbReference>
<dbReference type="InterPro" id="IPR036265">
    <property type="entry name" value="HIT-like_sf"/>
</dbReference>
<dbReference type="SUPFAM" id="SSF57756">
    <property type="entry name" value="Retrovirus zinc finger-like domains"/>
    <property type="match status" value="1"/>
</dbReference>
<dbReference type="CDD" id="cd07380">
    <property type="entry name" value="MPP_CWF19_N"/>
    <property type="match status" value="1"/>
</dbReference>
<name>A0A2N5V9Z5_9BASI</name>
<accession>A0A2N5V9Z5</accession>
<keyword evidence="4" id="KW-0862">Zinc</keyword>
<dbReference type="Pfam" id="PF04677">
    <property type="entry name" value="CwfJ_C_1"/>
    <property type="match status" value="1"/>
</dbReference>
<evidence type="ECO:0000256" key="6">
    <source>
        <dbReference type="SAM" id="MobiDB-lite"/>
    </source>
</evidence>
<dbReference type="Gene3D" id="4.10.60.10">
    <property type="entry name" value="Zinc finger, CCHC-type"/>
    <property type="match status" value="2"/>
</dbReference>
<evidence type="ECO:0000256" key="1">
    <source>
        <dbReference type="ARBA" id="ARBA00022664"/>
    </source>
</evidence>
<feature type="domain" description="CCHC-type" evidence="7">
    <location>
        <begin position="363"/>
        <end position="378"/>
    </location>
</feature>
<organism evidence="10 13">
    <name type="scientific">Puccinia coronata f. sp. avenae</name>
    <dbReference type="NCBI Taxonomy" id="200324"/>
    <lineage>
        <taxon>Eukaryota</taxon>
        <taxon>Fungi</taxon>
        <taxon>Dikarya</taxon>
        <taxon>Basidiomycota</taxon>
        <taxon>Pucciniomycotina</taxon>
        <taxon>Pucciniomycetes</taxon>
        <taxon>Pucciniales</taxon>
        <taxon>Pucciniaceae</taxon>
        <taxon>Puccinia</taxon>
    </lineage>
</organism>
<dbReference type="Proteomes" id="UP000235388">
    <property type="component" value="Unassembled WGS sequence"/>
</dbReference>
<keyword evidence="12" id="KW-1185">Reference proteome</keyword>
<keyword evidence="1" id="KW-0507">mRNA processing</keyword>
<evidence type="ECO:0000313" key="10">
    <source>
        <dbReference type="EMBL" id="PLW46726.1"/>
    </source>
</evidence>
<comment type="caution">
    <text evidence="10">The sequence shown here is derived from an EMBL/GenBank/DDBJ whole genome shotgun (WGS) entry which is preliminary data.</text>
</comment>
<evidence type="ECO:0000256" key="3">
    <source>
        <dbReference type="ARBA" id="ARBA00022771"/>
    </source>
</evidence>
<evidence type="ECO:0000313" key="13">
    <source>
        <dbReference type="Proteomes" id="UP000235392"/>
    </source>
</evidence>
<dbReference type="Proteomes" id="UP000235392">
    <property type="component" value="Unassembled WGS sequence"/>
</dbReference>
<evidence type="ECO:0000313" key="8">
    <source>
        <dbReference type="EMBL" id="PLW14307.1"/>
    </source>
</evidence>
<evidence type="ECO:0000313" key="12">
    <source>
        <dbReference type="Proteomes" id="UP000235388"/>
    </source>
</evidence>
<dbReference type="STRING" id="200324.A0A2N5V9Z5"/>
<evidence type="ECO:0000259" key="7">
    <source>
        <dbReference type="PROSITE" id="PS50158"/>
    </source>
</evidence>